<comment type="caution">
    <text evidence="2">The sequence shown here is derived from an EMBL/GenBank/DDBJ whole genome shotgun (WGS) entry which is preliminary data.</text>
</comment>
<proteinExistence type="predicted"/>
<gene>
    <name evidence="2" type="ORF">L9F63_027822</name>
</gene>
<keyword evidence="1" id="KW-0812">Transmembrane</keyword>
<reference evidence="2" key="2">
    <citation type="submission" date="2023-05" db="EMBL/GenBank/DDBJ databases">
        <authorList>
            <person name="Fouks B."/>
        </authorList>
    </citation>
    <scope>NUCLEOTIDE SEQUENCE</scope>
    <source>
        <strain evidence="2">Stay&amp;Tobe</strain>
        <tissue evidence="2">Testes</tissue>
    </source>
</reference>
<dbReference type="EMBL" id="JASPKZ010004323">
    <property type="protein sequence ID" value="KAJ9590340.1"/>
    <property type="molecule type" value="Genomic_DNA"/>
</dbReference>
<organism evidence="2 3">
    <name type="scientific">Diploptera punctata</name>
    <name type="common">Pacific beetle cockroach</name>
    <dbReference type="NCBI Taxonomy" id="6984"/>
    <lineage>
        <taxon>Eukaryota</taxon>
        <taxon>Metazoa</taxon>
        <taxon>Ecdysozoa</taxon>
        <taxon>Arthropoda</taxon>
        <taxon>Hexapoda</taxon>
        <taxon>Insecta</taxon>
        <taxon>Pterygota</taxon>
        <taxon>Neoptera</taxon>
        <taxon>Polyneoptera</taxon>
        <taxon>Dictyoptera</taxon>
        <taxon>Blattodea</taxon>
        <taxon>Blaberoidea</taxon>
        <taxon>Blaberidae</taxon>
        <taxon>Diplopterinae</taxon>
        <taxon>Diploptera</taxon>
    </lineage>
</organism>
<feature type="non-terminal residue" evidence="2">
    <location>
        <position position="106"/>
    </location>
</feature>
<dbReference type="Proteomes" id="UP001233999">
    <property type="component" value="Unassembled WGS sequence"/>
</dbReference>
<evidence type="ECO:0000256" key="1">
    <source>
        <dbReference type="SAM" id="Phobius"/>
    </source>
</evidence>
<feature type="transmembrane region" description="Helical" evidence="1">
    <location>
        <begin position="20"/>
        <end position="46"/>
    </location>
</feature>
<dbReference type="AlphaFoldDB" id="A0AAD8A1E5"/>
<evidence type="ECO:0000313" key="3">
    <source>
        <dbReference type="Proteomes" id="UP001233999"/>
    </source>
</evidence>
<reference evidence="2" key="1">
    <citation type="journal article" date="2023" name="IScience">
        <title>Live-bearing cockroach genome reveals convergent evolutionary mechanisms linked to viviparity in insects and beyond.</title>
        <authorList>
            <person name="Fouks B."/>
            <person name="Harrison M.C."/>
            <person name="Mikhailova A.A."/>
            <person name="Marchal E."/>
            <person name="English S."/>
            <person name="Carruthers M."/>
            <person name="Jennings E.C."/>
            <person name="Chiamaka E.L."/>
            <person name="Frigard R.A."/>
            <person name="Pippel M."/>
            <person name="Attardo G.M."/>
            <person name="Benoit J.B."/>
            <person name="Bornberg-Bauer E."/>
            <person name="Tobe S.S."/>
        </authorList>
    </citation>
    <scope>NUCLEOTIDE SEQUENCE</scope>
    <source>
        <strain evidence="2">Stay&amp;Tobe</strain>
    </source>
</reference>
<evidence type="ECO:0000313" key="2">
    <source>
        <dbReference type="EMBL" id="KAJ9590340.1"/>
    </source>
</evidence>
<feature type="non-terminal residue" evidence="2">
    <location>
        <position position="1"/>
    </location>
</feature>
<protein>
    <submittedName>
        <fullName evidence="2">Uncharacterized protein</fullName>
    </submittedName>
</protein>
<keyword evidence="1" id="KW-0472">Membrane</keyword>
<accession>A0AAD8A1E5</accession>
<keyword evidence="1" id="KW-1133">Transmembrane helix</keyword>
<sequence>GSNDYTFETSIVKTTQLCDFLVVFAHCIINISIINFYYPFSFLFFISDNAQKFYIFFFYFCKIKNKVSVVDGADINIQGVQHKSNQSGQDADDDYDVQQQININIE</sequence>
<name>A0AAD8A1E5_DIPPU</name>
<keyword evidence="3" id="KW-1185">Reference proteome</keyword>